<dbReference type="GO" id="GO:0071978">
    <property type="term" value="P:bacterial-type flagellum-dependent swarming motility"/>
    <property type="evidence" value="ECO:0007669"/>
    <property type="project" value="TreeGrafter"/>
</dbReference>
<gene>
    <name evidence="8" type="ORF">METZ01_LOCUS356701</name>
</gene>
<dbReference type="AlphaFoldDB" id="A0A382S3M5"/>
<keyword evidence="4" id="KW-0975">Bacterial flagellum</keyword>
<evidence type="ECO:0000259" key="7">
    <source>
        <dbReference type="Pfam" id="PF06429"/>
    </source>
</evidence>
<dbReference type="GO" id="GO:0030694">
    <property type="term" value="C:bacterial-type flagellum basal body, rod"/>
    <property type="evidence" value="ECO:0007669"/>
    <property type="project" value="InterPro"/>
</dbReference>
<dbReference type="InterPro" id="IPR010930">
    <property type="entry name" value="Flg_bb/hook_C_dom"/>
</dbReference>
<dbReference type="NCBIfam" id="TIGR01395">
    <property type="entry name" value="FlgC"/>
    <property type="match status" value="1"/>
</dbReference>
<dbReference type="InterPro" id="IPR019776">
    <property type="entry name" value="Flagellar_basal_body_rod_CS"/>
</dbReference>
<evidence type="ECO:0000259" key="6">
    <source>
        <dbReference type="Pfam" id="PF00460"/>
    </source>
</evidence>
<comment type="subcellular location">
    <subcellularLocation>
        <location evidence="1">Bacterial flagellum basal body</location>
    </subcellularLocation>
</comment>
<protein>
    <recommendedName>
        <fullName evidence="3">Flagellar basal-body rod protein FlgC</fullName>
    </recommendedName>
</protein>
<dbReference type="PANTHER" id="PTHR30435:SF2">
    <property type="entry name" value="FLAGELLAR BASAL-BODY ROD PROTEIN FLGC"/>
    <property type="match status" value="1"/>
</dbReference>
<dbReference type="PROSITE" id="PS00588">
    <property type="entry name" value="FLAGELLA_BB_ROD"/>
    <property type="match status" value="1"/>
</dbReference>
<feature type="domain" description="Flagellar basal body rod protein N-terminal" evidence="6">
    <location>
        <begin position="8"/>
        <end position="34"/>
    </location>
</feature>
<evidence type="ECO:0000256" key="5">
    <source>
        <dbReference type="ARBA" id="ARBA00025933"/>
    </source>
</evidence>
<evidence type="ECO:0000313" key="8">
    <source>
        <dbReference type="EMBL" id="SVD03847.1"/>
    </source>
</evidence>
<sequence>MDFLTNMKISSSGLAVQRKRMETISSNLANMETTRTPEGGPYRRKDVLITALPLENEFGNTFKNELGDKLSRVQVADVIEDQSEPRLVYNPKHPDANDLGYVALPNIDQMTEIVNMVTTQRSFEANITALNASKAMAIRAIDLGR</sequence>
<evidence type="ECO:0000256" key="3">
    <source>
        <dbReference type="ARBA" id="ARBA00017941"/>
    </source>
</evidence>
<comment type="similarity">
    <text evidence="2">Belongs to the flagella basal body rod proteins family.</text>
</comment>
<dbReference type="Pfam" id="PF06429">
    <property type="entry name" value="Flg_bbr_C"/>
    <property type="match status" value="1"/>
</dbReference>
<accession>A0A382S3M5</accession>
<dbReference type="Pfam" id="PF00460">
    <property type="entry name" value="Flg_bb_rod"/>
    <property type="match status" value="1"/>
</dbReference>
<feature type="domain" description="Flagellar basal-body/hook protein C-terminal" evidence="7">
    <location>
        <begin position="100"/>
        <end position="142"/>
    </location>
</feature>
<evidence type="ECO:0000256" key="2">
    <source>
        <dbReference type="ARBA" id="ARBA00009677"/>
    </source>
</evidence>
<dbReference type="PANTHER" id="PTHR30435">
    <property type="entry name" value="FLAGELLAR PROTEIN"/>
    <property type="match status" value="1"/>
</dbReference>
<dbReference type="EMBL" id="UINC01125778">
    <property type="protein sequence ID" value="SVD03847.1"/>
    <property type="molecule type" value="Genomic_DNA"/>
</dbReference>
<proteinExistence type="inferred from homology"/>
<name>A0A382S3M5_9ZZZZ</name>
<evidence type="ECO:0000256" key="4">
    <source>
        <dbReference type="ARBA" id="ARBA00023143"/>
    </source>
</evidence>
<dbReference type="InterPro" id="IPR001444">
    <property type="entry name" value="Flag_bb_rod_N"/>
</dbReference>
<dbReference type="InterPro" id="IPR006299">
    <property type="entry name" value="FlgC"/>
</dbReference>
<comment type="subunit">
    <text evidence="5">The basal body constitutes a major portion of the flagellar organelle and consists of four rings (L,P,S, and M) mounted on a central rod. The rod consists of about 26 subunits of FlgG in the distal portion, and FlgB, FlgC and FlgF are thought to build up the proximal portion of the rod with about 6 subunits each.</text>
</comment>
<reference evidence="8" key="1">
    <citation type="submission" date="2018-05" db="EMBL/GenBank/DDBJ databases">
        <authorList>
            <person name="Lanie J.A."/>
            <person name="Ng W.-L."/>
            <person name="Kazmierczak K.M."/>
            <person name="Andrzejewski T.M."/>
            <person name="Davidsen T.M."/>
            <person name="Wayne K.J."/>
            <person name="Tettelin H."/>
            <person name="Glass J.I."/>
            <person name="Rusch D."/>
            <person name="Podicherti R."/>
            <person name="Tsui H.-C.T."/>
            <person name="Winkler M.E."/>
        </authorList>
    </citation>
    <scope>NUCLEOTIDE SEQUENCE</scope>
</reference>
<evidence type="ECO:0000256" key="1">
    <source>
        <dbReference type="ARBA" id="ARBA00004117"/>
    </source>
</evidence>
<organism evidence="8">
    <name type="scientific">marine metagenome</name>
    <dbReference type="NCBI Taxonomy" id="408172"/>
    <lineage>
        <taxon>unclassified sequences</taxon>
        <taxon>metagenomes</taxon>
        <taxon>ecological metagenomes</taxon>
    </lineage>
</organism>